<evidence type="ECO:0000313" key="5">
    <source>
        <dbReference type="Proteomes" id="UP000005237"/>
    </source>
</evidence>
<evidence type="ECO:0000259" key="2">
    <source>
        <dbReference type="Pfam" id="PF23047"/>
    </source>
</evidence>
<dbReference type="Proteomes" id="UP000005237">
    <property type="component" value="Unassembled WGS sequence"/>
</dbReference>
<evidence type="ECO:0000259" key="1">
    <source>
        <dbReference type="Pfam" id="PF23045"/>
    </source>
</evidence>
<dbReference type="InterPro" id="IPR055466">
    <property type="entry name" value="DUF7038"/>
</dbReference>
<proteinExistence type="predicted"/>
<dbReference type="Pfam" id="PF23051">
    <property type="entry name" value="DUF7040"/>
    <property type="match status" value="1"/>
</dbReference>
<protein>
    <submittedName>
        <fullName evidence="4">Uncharacterized protein</fullName>
    </submittedName>
</protein>
<dbReference type="AlphaFoldDB" id="A0A8R1DLN4"/>
<dbReference type="InterPro" id="IPR055468">
    <property type="entry name" value="DUF7040"/>
</dbReference>
<dbReference type="Pfam" id="PF23047">
    <property type="entry name" value="DUF7038"/>
    <property type="match status" value="1"/>
</dbReference>
<evidence type="ECO:0000259" key="3">
    <source>
        <dbReference type="Pfam" id="PF23051"/>
    </source>
</evidence>
<organism evidence="4 5">
    <name type="scientific">Caenorhabditis japonica</name>
    <dbReference type="NCBI Taxonomy" id="281687"/>
    <lineage>
        <taxon>Eukaryota</taxon>
        <taxon>Metazoa</taxon>
        <taxon>Ecdysozoa</taxon>
        <taxon>Nematoda</taxon>
        <taxon>Chromadorea</taxon>
        <taxon>Rhabditida</taxon>
        <taxon>Rhabditina</taxon>
        <taxon>Rhabditomorpha</taxon>
        <taxon>Rhabditoidea</taxon>
        <taxon>Rhabditidae</taxon>
        <taxon>Peloderinae</taxon>
        <taxon>Caenorhabditis</taxon>
    </lineage>
</organism>
<reference evidence="4" key="2">
    <citation type="submission" date="2022-06" db="UniProtKB">
        <authorList>
            <consortium name="EnsemblMetazoa"/>
        </authorList>
    </citation>
    <scope>IDENTIFICATION</scope>
    <source>
        <strain evidence="4">DF5081</strain>
    </source>
</reference>
<accession>A0A8R1DLN4</accession>
<keyword evidence="5" id="KW-1185">Reference proteome</keyword>
<feature type="domain" description="DUF7037" evidence="1">
    <location>
        <begin position="7"/>
        <end position="48"/>
    </location>
</feature>
<feature type="domain" description="DUF7038" evidence="2">
    <location>
        <begin position="68"/>
        <end position="161"/>
    </location>
</feature>
<feature type="domain" description="DUF7040" evidence="3">
    <location>
        <begin position="299"/>
        <end position="412"/>
    </location>
</feature>
<dbReference type="InterPro" id="IPR055465">
    <property type="entry name" value="DUF7037"/>
</dbReference>
<sequence>MADTEEKHFGFICELNEDVVKVFDWKNQLVEFPNLDYDYEIGDWVFSTANELEWDSSPTDAIKVFVENDEVFVKTPACTPNEMALSKFLRQKYLKTSWSPWLQILNDPSDIFASNAGTDLVAMVTVKYAPKDGRLFEIVDVEALPPNVFEFDLGDAPWNQELLLLQSSWTSNPYPSNSLPSLLRSNFRAALTTPINKGFGFTGVCFANNLDNVFFKCKNPNYLAGSKMSFVFCWELGTVRYLQNDFEMEIGKWYRFFTNDKRLKVKDNKSVHFIAATVTKPKEIAVELIKSYEVGGIFEAETELFFCHNGLESEENRKITDWDERRKGLSLTASFNNFYLGRIEIYPKHCEQIIRKIEDHREQLSPEERENMKDESIVVTVKIQLLKKWDMYVQNPNKSIFLVSDIVAIHYAIGGAKIYQKDE</sequence>
<dbReference type="Pfam" id="PF23045">
    <property type="entry name" value="DUF7037"/>
    <property type="match status" value="1"/>
</dbReference>
<name>A0A8R1DLN4_CAEJA</name>
<reference evidence="5" key="1">
    <citation type="submission" date="2010-08" db="EMBL/GenBank/DDBJ databases">
        <authorList>
            <consortium name="Caenorhabditis japonica Sequencing Consortium"/>
            <person name="Wilson R.K."/>
        </authorList>
    </citation>
    <scope>NUCLEOTIDE SEQUENCE [LARGE SCALE GENOMIC DNA]</scope>
    <source>
        <strain evidence="5">DF5081</strain>
    </source>
</reference>
<evidence type="ECO:0000313" key="4">
    <source>
        <dbReference type="EnsemblMetazoa" id="CJA05487.1"/>
    </source>
</evidence>
<dbReference type="EnsemblMetazoa" id="CJA05487.1">
    <property type="protein sequence ID" value="CJA05487.1"/>
    <property type="gene ID" value="WBGene00124691"/>
</dbReference>